<dbReference type="InterPro" id="IPR006145">
    <property type="entry name" value="PsdUridine_synth_RsuA/RluA"/>
</dbReference>
<sequence>MSMKKVFPWFLNVYDRPYSYKKLTVPGTDAGLRLLYFLRKRFPAMPYSNMAEMIRLGQIQVESVGLKTEMKTKLRGGQKILVPYEFEFHEDENAAPELNYPKVPTWVRDSILYEDDDFFIINKPAGVESQPGGWKHRGGSILTEYACLQGEHRDAVRLVHRLDKDCTGAMVLARNIGAARYFSRLLKLRSRIKKTYWSIVHGNPAKAEGRIQSYLEEKPAITEYRTLGVARKTAAWLEMIPVTGRKRQLRSHCAQVLGCPIIGDHKFSDANDEQSLSGILGTHALCRLHLHAWEIEFPSMTGKMISVRAPVPKTMLSTLNAFGMFKYAEDPMEADFKKMREKLRKQAFKEHHESKTEVIHF</sequence>
<keyword evidence="4" id="KW-0413">Isomerase</keyword>
<dbReference type="InterPro" id="IPR050188">
    <property type="entry name" value="RluA_PseudoU_synthase"/>
</dbReference>
<evidence type="ECO:0000256" key="1">
    <source>
        <dbReference type="ARBA" id="ARBA00004173"/>
    </source>
</evidence>
<feature type="domain" description="Pseudouridine synthase RsuA/RluA-like" evidence="5">
    <location>
        <begin position="117"/>
        <end position="255"/>
    </location>
</feature>
<dbReference type="GO" id="GO:0000455">
    <property type="term" value="P:enzyme-directed rRNA pseudouridine synthesis"/>
    <property type="evidence" value="ECO:0007669"/>
    <property type="project" value="TreeGrafter"/>
</dbReference>
<dbReference type="PANTHER" id="PTHR21600:SF81">
    <property type="entry name" value="21S RRNA PSEUDOURIDINE(2819) SYNTHASE"/>
    <property type="match status" value="1"/>
</dbReference>
<name>A0A7S2ZYP9_9RHOD</name>
<dbReference type="Pfam" id="PF00849">
    <property type="entry name" value="PseudoU_synth_2"/>
    <property type="match status" value="1"/>
</dbReference>
<comment type="similarity">
    <text evidence="2">Belongs to the pseudouridine synthase RluA family.</text>
</comment>
<evidence type="ECO:0000256" key="4">
    <source>
        <dbReference type="ARBA" id="ARBA00023235"/>
    </source>
</evidence>
<evidence type="ECO:0000313" key="7">
    <source>
        <dbReference type="EMBL" id="CAE0053970.1"/>
    </source>
</evidence>
<evidence type="ECO:0000256" key="3">
    <source>
        <dbReference type="ARBA" id="ARBA00023128"/>
    </source>
</evidence>
<reference evidence="7" key="1">
    <citation type="submission" date="2021-01" db="EMBL/GenBank/DDBJ databases">
        <authorList>
            <person name="Corre E."/>
            <person name="Pelletier E."/>
            <person name="Niang G."/>
            <person name="Scheremetjew M."/>
            <person name="Finn R."/>
            <person name="Kale V."/>
            <person name="Holt S."/>
            <person name="Cochrane G."/>
            <person name="Meng A."/>
            <person name="Brown T."/>
            <person name="Cohen L."/>
        </authorList>
    </citation>
    <scope>NUCLEOTIDE SEQUENCE</scope>
    <source>
        <strain evidence="7">CCMP 769</strain>
    </source>
</reference>
<dbReference type="InterPro" id="IPR036986">
    <property type="entry name" value="S4_RNA-bd_sf"/>
</dbReference>
<accession>A0A7S2ZYP9</accession>
<dbReference type="EMBL" id="HBHW01028411">
    <property type="protein sequence ID" value="CAE0053969.1"/>
    <property type="molecule type" value="Transcribed_RNA"/>
</dbReference>
<organism evidence="7">
    <name type="scientific">Rhodosorus marinus</name>
    <dbReference type="NCBI Taxonomy" id="101924"/>
    <lineage>
        <taxon>Eukaryota</taxon>
        <taxon>Rhodophyta</taxon>
        <taxon>Stylonematophyceae</taxon>
        <taxon>Stylonematales</taxon>
        <taxon>Stylonemataceae</taxon>
        <taxon>Rhodosorus</taxon>
    </lineage>
</organism>
<dbReference type="InterPro" id="IPR020103">
    <property type="entry name" value="PsdUridine_synth_cat_dom_sf"/>
</dbReference>
<dbReference type="Gene3D" id="3.10.290.10">
    <property type="entry name" value="RNA-binding S4 domain"/>
    <property type="match status" value="1"/>
</dbReference>
<dbReference type="GO" id="GO:0005739">
    <property type="term" value="C:mitochondrion"/>
    <property type="evidence" value="ECO:0007669"/>
    <property type="project" value="UniProtKB-SubCell"/>
</dbReference>
<protein>
    <recommendedName>
        <fullName evidence="5">Pseudouridine synthase RsuA/RluA-like domain-containing protein</fullName>
    </recommendedName>
</protein>
<proteinExistence type="inferred from homology"/>
<gene>
    <name evidence="6" type="ORF">RMAR00112_LOCUS21998</name>
    <name evidence="7" type="ORF">RMAR00112_LOCUS21999</name>
</gene>
<keyword evidence="3" id="KW-0496">Mitochondrion</keyword>
<comment type="subcellular location">
    <subcellularLocation>
        <location evidence="1">Mitochondrion</location>
    </subcellularLocation>
</comment>
<dbReference type="GO" id="GO:0009982">
    <property type="term" value="F:pseudouridine synthase activity"/>
    <property type="evidence" value="ECO:0007669"/>
    <property type="project" value="InterPro"/>
</dbReference>
<dbReference type="PANTHER" id="PTHR21600">
    <property type="entry name" value="MITOCHONDRIAL RNA PSEUDOURIDINE SYNTHASE"/>
    <property type="match status" value="1"/>
</dbReference>
<dbReference type="SUPFAM" id="SSF55120">
    <property type="entry name" value="Pseudouridine synthase"/>
    <property type="match status" value="1"/>
</dbReference>
<dbReference type="EMBL" id="HBHW01028412">
    <property type="protein sequence ID" value="CAE0053970.1"/>
    <property type="molecule type" value="Transcribed_RNA"/>
</dbReference>
<evidence type="ECO:0000259" key="5">
    <source>
        <dbReference type="Pfam" id="PF00849"/>
    </source>
</evidence>
<dbReference type="GO" id="GO:0003723">
    <property type="term" value="F:RNA binding"/>
    <property type="evidence" value="ECO:0007669"/>
    <property type="project" value="InterPro"/>
</dbReference>
<dbReference type="CDD" id="cd02869">
    <property type="entry name" value="PseudoU_synth_RluA_like"/>
    <property type="match status" value="1"/>
</dbReference>
<dbReference type="AlphaFoldDB" id="A0A7S2ZYP9"/>
<dbReference type="Gene3D" id="3.30.2350.10">
    <property type="entry name" value="Pseudouridine synthase"/>
    <property type="match status" value="1"/>
</dbReference>
<evidence type="ECO:0000256" key="2">
    <source>
        <dbReference type="ARBA" id="ARBA00010876"/>
    </source>
</evidence>
<evidence type="ECO:0000313" key="6">
    <source>
        <dbReference type="EMBL" id="CAE0053969.1"/>
    </source>
</evidence>